<name>A0A0H2S3W8_9AGAM</name>
<dbReference type="OrthoDB" id="3132318at2759"/>
<organism evidence="1 2">
    <name type="scientific">Schizopora paradoxa</name>
    <dbReference type="NCBI Taxonomy" id="27342"/>
    <lineage>
        <taxon>Eukaryota</taxon>
        <taxon>Fungi</taxon>
        <taxon>Dikarya</taxon>
        <taxon>Basidiomycota</taxon>
        <taxon>Agaricomycotina</taxon>
        <taxon>Agaricomycetes</taxon>
        <taxon>Hymenochaetales</taxon>
        <taxon>Schizoporaceae</taxon>
        <taxon>Schizopora</taxon>
    </lineage>
</organism>
<dbReference type="AlphaFoldDB" id="A0A0H2S3W8"/>
<protein>
    <submittedName>
        <fullName evidence="1">Uncharacterized protein</fullName>
    </submittedName>
</protein>
<reference evidence="1 2" key="1">
    <citation type="submission" date="2015-04" db="EMBL/GenBank/DDBJ databases">
        <title>Complete genome sequence of Schizopora paradoxa KUC8140, a cosmopolitan wood degrader in East Asia.</title>
        <authorList>
            <consortium name="DOE Joint Genome Institute"/>
            <person name="Min B."/>
            <person name="Park H."/>
            <person name="Jang Y."/>
            <person name="Kim J.-J."/>
            <person name="Kim K.H."/>
            <person name="Pangilinan J."/>
            <person name="Lipzen A."/>
            <person name="Riley R."/>
            <person name="Grigoriev I.V."/>
            <person name="Spatafora J.W."/>
            <person name="Choi I.-G."/>
        </authorList>
    </citation>
    <scope>NUCLEOTIDE SEQUENCE [LARGE SCALE GENOMIC DNA]</scope>
    <source>
        <strain evidence="1 2">KUC8140</strain>
    </source>
</reference>
<accession>A0A0H2S3W8</accession>
<evidence type="ECO:0000313" key="1">
    <source>
        <dbReference type="EMBL" id="KLO11651.1"/>
    </source>
</evidence>
<dbReference type="EMBL" id="KQ085995">
    <property type="protein sequence ID" value="KLO11651.1"/>
    <property type="molecule type" value="Genomic_DNA"/>
</dbReference>
<keyword evidence="2" id="KW-1185">Reference proteome</keyword>
<dbReference type="Proteomes" id="UP000053477">
    <property type="component" value="Unassembled WGS sequence"/>
</dbReference>
<sequence length="79" mass="8974">MCSYIAEGRLFKKCRHFVRLQVVAMLDCGSRLCELSIQHPKSCKNRSCTNYLGKEIQKPIVTYDEFCWACQSTGHAVAA</sequence>
<gene>
    <name evidence="1" type="ORF">SCHPADRAFT_461228</name>
</gene>
<proteinExistence type="predicted"/>
<dbReference type="InParanoid" id="A0A0H2S3W8"/>
<evidence type="ECO:0000313" key="2">
    <source>
        <dbReference type="Proteomes" id="UP000053477"/>
    </source>
</evidence>